<reference evidence="8 10" key="3">
    <citation type="submission" date="2019-07" db="EMBL/GenBank/DDBJ databases">
        <title>Whole genome shotgun sequence of Methylobacterium oxalidis NBRC 107715.</title>
        <authorList>
            <person name="Hosoyama A."/>
            <person name="Uohara A."/>
            <person name="Ohji S."/>
            <person name="Ichikawa N."/>
        </authorList>
    </citation>
    <scope>NUCLEOTIDE SEQUENCE [LARGE SCALE GENOMIC DNA]</scope>
    <source>
        <strain evidence="8 10">NBRC 107715</strain>
    </source>
</reference>
<dbReference type="EMBL" id="BJZU01000076">
    <property type="protein sequence ID" value="GEP05725.1"/>
    <property type="molecule type" value="Genomic_DNA"/>
</dbReference>
<feature type="domain" description="Peptidase S9 prolyl oligopeptidase catalytic" evidence="6">
    <location>
        <begin position="518"/>
        <end position="730"/>
    </location>
</feature>
<keyword evidence="2" id="KW-0645">Protease</keyword>
<dbReference type="SUPFAM" id="SSF50993">
    <property type="entry name" value="Peptidase/esterase 'gauge' domain"/>
    <property type="match status" value="1"/>
</dbReference>
<evidence type="ECO:0000259" key="6">
    <source>
        <dbReference type="Pfam" id="PF00326"/>
    </source>
</evidence>
<dbReference type="GO" id="GO:0006508">
    <property type="term" value="P:proteolysis"/>
    <property type="evidence" value="ECO:0007669"/>
    <property type="project" value="UniProtKB-KW"/>
</dbReference>
<dbReference type="Pfam" id="PF02897">
    <property type="entry name" value="Peptidase_S9_N"/>
    <property type="match status" value="1"/>
</dbReference>
<dbReference type="Gene3D" id="3.40.50.1820">
    <property type="entry name" value="alpha/beta hydrolase"/>
    <property type="match status" value="1"/>
</dbReference>
<dbReference type="InterPro" id="IPR023302">
    <property type="entry name" value="Pept_S9A_N"/>
</dbReference>
<organism evidence="8 10">
    <name type="scientific">Methylobacterium oxalidis</name>
    <dbReference type="NCBI Taxonomy" id="944322"/>
    <lineage>
        <taxon>Bacteria</taxon>
        <taxon>Pseudomonadati</taxon>
        <taxon>Pseudomonadota</taxon>
        <taxon>Alphaproteobacteria</taxon>
        <taxon>Hyphomicrobiales</taxon>
        <taxon>Methylobacteriaceae</taxon>
        <taxon>Methylobacterium</taxon>
    </lineage>
</organism>
<accession>A0A512J6X3</accession>
<evidence type="ECO:0000259" key="7">
    <source>
        <dbReference type="Pfam" id="PF02897"/>
    </source>
</evidence>
<dbReference type="SUPFAM" id="SSF53474">
    <property type="entry name" value="alpha/beta-Hydrolases"/>
    <property type="match status" value="1"/>
</dbReference>
<evidence type="ECO:0000256" key="1">
    <source>
        <dbReference type="ARBA" id="ARBA00005228"/>
    </source>
</evidence>
<dbReference type="PANTHER" id="PTHR11757:SF19">
    <property type="entry name" value="PROLYL ENDOPEPTIDASE-LIKE"/>
    <property type="match status" value="1"/>
</dbReference>
<feature type="signal peptide" evidence="5">
    <location>
        <begin position="1"/>
        <end position="21"/>
    </location>
</feature>
<feature type="chain" id="PRO_5022199246" evidence="5">
    <location>
        <begin position="22"/>
        <end position="736"/>
    </location>
</feature>
<dbReference type="PRINTS" id="PR00862">
    <property type="entry name" value="PROLIGOPTASE"/>
</dbReference>
<comment type="caution">
    <text evidence="8">The sequence shown here is derived from an EMBL/GenBank/DDBJ whole genome shotgun (WGS) entry which is preliminary data.</text>
</comment>
<dbReference type="InterPro" id="IPR029058">
    <property type="entry name" value="AB_hydrolase_fold"/>
</dbReference>
<dbReference type="GO" id="GO:0004252">
    <property type="term" value="F:serine-type endopeptidase activity"/>
    <property type="evidence" value="ECO:0007669"/>
    <property type="project" value="InterPro"/>
</dbReference>
<evidence type="ECO:0000313" key="9">
    <source>
        <dbReference type="EMBL" id="GLS67924.1"/>
    </source>
</evidence>
<dbReference type="Gene3D" id="2.130.10.120">
    <property type="entry name" value="Prolyl oligopeptidase, N-terminal domain"/>
    <property type="match status" value="1"/>
</dbReference>
<feature type="domain" description="Peptidase S9A N-terminal" evidence="7">
    <location>
        <begin position="39"/>
        <end position="458"/>
    </location>
</feature>
<gene>
    <name evidence="8" type="primary">ptrB</name>
    <name evidence="9" type="ORF">GCM10007888_63090</name>
    <name evidence="8" type="ORF">MOX02_37630</name>
</gene>
<dbReference type="InterPro" id="IPR002470">
    <property type="entry name" value="Peptidase_S9A"/>
</dbReference>
<reference evidence="11" key="2">
    <citation type="journal article" date="2019" name="Int. J. Syst. Evol. Microbiol.">
        <title>The Global Catalogue of Microorganisms (GCM) 10K type strain sequencing project: providing services to taxonomists for standard genome sequencing and annotation.</title>
        <authorList>
            <consortium name="The Broad Institute Genomics Platform"/>
            <consortium name="The Broad Institute Genome Sequencing Center for Infectious Disease"/>
            <person name="Wu L."/>
            <person name="Ma J."/>
        </authorList>
    </citation>
    <scope>NUCLEOTIDE SEQUENCE [LARGE SCALE GENOMIC DNA]</scope>
    <source>
        <strain evidence="11">NBRC 107715</strain>
    </source>
</reference>
<evidence type="ECO:0000313" key="11">
    <source>
        <dbReference type="Proteomes" id="UP001156856"/>
    </source>
</evidence>
<keyword evidence="11" id="KW-1185">Reference proteome</keyword>
<dbReference type="PANTHER" id="PTHR11757">
    <property type="entry name" value="PROTEASE FAMILY S9A OLIGOPEPTIDASE"/>
    <property type="match status" value="1"/>
</dbReference>
<keyword evidence="4" id="KW-0720">Serine protease</keyword>
<dbReference type="InterPro" id="IPR051543">
    <property type="entry name" value="Serine_Peptidase_S9A"/>
</dbReference>
<protein>
    <submittedName>
        <fullName evidence="8">Peptidase S9</fullName>
    </submittedName>
</protein>
<dbReference type="AlphaFoldDB" id="A0A512J6X3"/>
<evidence type="ECO:0000256" key="5">
    <source>
        <dbReference type="SAM" id="SignalP"/>
    </source>
</evidence>
<keyword evidence="5" id="KW-0732">Signal</keyword>
<name>A0A512J6X3_9HYPH</name>
<evidence type="ECO:0000313" key="8">
    <source>
        <dbReference type="EMBL" id="GEP05725.1"/>
    </source>
</evidence>
<evidence type="ECO:0000256" key="3">
    <source>
        <dbReference type="ARBA" id="ARBA00022801"/>
    </source>
</evidence>
<dbReference type="Proteomes" id="UP000321960">
    <property type="component" value="Unassembled WGS sequence"/>
</dbReference>
<keyword evidence="3" id="KW-0378">Hydrolase</keyword>
<evidence type="ECO:0000313" key="10">
    <source>
        <dbReference type="Proteomes" id="UP000321960"/>
    </source>
</evidence>
<reference evidence="9" key="1">
    <citation type="journal article" date="2014" name="Int. J. Syst. Evol. Microbiol.">
        <title>Complete genome of a new Firmicutes species belonging to the dominant human colonic microbiota ('Ruminococcus bicirculans') reveals two chromosomes and a selective capacity to utilize plant glucans.</title>
        <authorList>
            <consortium name="NISC Comparative Sequencing Program"/>
            <person name="Wegmann U."/>
            <person name="Louis P."/>
            <person name="Goesmann A."/>
            <person name="Henrissat B."/>
            <person name="Duncan S.H."/>
            <person name="Flint H.J."/>
        </authorList>
    </citation>
    <scope>NUCLEOTIDE SEQUENCE</scope>
    <source>
        <strain evidence="9">NBRC 107715</strain>
    </source>
</reference>
<evidence type="ECO:0000256" key="2">
    <source>
        <dbReference type="ARBA" id="ARBA00022670"/>
    </source>
</evidence>
<dbReference type="InterPro" id="IPR001375">
    <property type="entry name" value="Peptidase_S9_cat"/>
</dbReference>
<evidence type="ECO:0000256" key="4">
    <source>
        <dbReference type="ARBA" id="ARBA00022825"/>
    </source>
</evidence>
<dbReference type="EMBL" id="BSPK01000118">
    <property type="protein sequence ID" value="GLS67924.1"/>
    <property type="molecule type" value="Genomic_DNA"/>
</dbReference>
<comment type="similarity">
    <text evidence="1">Belongs to the peptidase S9A family.</text>
</comment>
<proteinExistence type="inferred from homology"/>
<dbReference type="Proteomes" id="UP001156856">
    <property type="component" value="Unassembled WGS sequence"/>
</dbReference>
<reference evidence="9" key="4">
    <citation type="submission" date="2023-01" db="EMBL/GenBank/DDBJ databases">
        <title>Draft genome sequence of Methylobacterium oxalidis strain NBRC 107715.</title>
        <authorList>
            <person name="Sun Q."/>
            <person name="Mori K."/>
        </authorList>
    </citation>
    <scope>NUCLEOTIDE SEQUENCE</scope>
    <source>
        <strain evidence="9">NBRC 107715</strain>
    </source>
</reference>
<dbReference type="Pfam" id="PF00326">
    <property type="entry name" value="Peptidase_S9"/>
    <property type="match status" value="1"/>
</dbReference>
<sequence length="736" mass="80541">MLPGRRAAAAPAFLVWVPAMASDRSFPSHRPEAPAAEARPHGFTVHGRALSDDYAWLKAENWRDVLKDPAALPADIRAYLEAENAYAEAVLGEVADLRRTLVSEMRGRIKEDESGVPEPDGPFAYYTRHREGGQHPLVCRRPRSLLVLTGGAAETVAEDGRETGETILLDGDREGEGLPFFELAAAVHSDDHGRIAWSADTKGSELYTIRVRDLATGEDLDDRVEATSGEAVWAADGASFYYVGVDANHRPARVLHHRLGTPQEDDALIYEEADSGFFVHIGTTQSQTYLTITASDHETSEVRLIDRAEPGAAPILVEPRTPLLIYSVEHWGRHLFILTNADGAEDFKISTTELATPGRVHWRDLIPHRAGVMIRHQHVIGGHLVRLEIENARPRIIVRDMQGEEHAVAFAEEAYSLGLQPGHEFETAVIRFTYSSMTTPAETYDYDCVTRARQLRKRQAVPSGHDPAAYVTRRVFATAPDGESVPISLLHRRDLALDGTAPLLLYGYGSYGTLMPAAFRTNLLSLVDRGFVYAIAHIRGGTEKGWRWYLDGKREKKRNTFTDFVACARALAAEGYTAEGRIVAHGGSAGGMLMGAVANLAPELFAGIVADVPFVDVLNTMLDGDLPLTPPEWPEWGNPGESEAAFETILSYSPYDNVSAKAYPAILALAGLTDPRVTYWEPAKWVARLRATMTGGGPVLLRTNMEAGHGGAAGRFDRLEEVGLIYAFALLAVGRA</sequence>